<dbReference type="Proteomes" id="UP000469949">
    <property type="component" value="Unassembled WGS sequence"/>
</dbReference>
<evidence type="ECO:0000313" key="2">
    <source>
        <dbReference type="Proteomes" id="UP000469949"/>
    </source>
</evidence>
<comment type="caution">
    <text evidence="1">The sequence shown here is derived from an EMBL/GenBank/DDBJ whole genome shotgun (WGS) entry which is preliminary data.</text>
</comment>
<evidence type="ECO:0000313" key="1">
    <source>
        <dbReference type="EMBL" id="KAB7782438.1"/>
    </source>
</evidence>
<accession>A0A833J0T6</accession>
<organism evidence="1 2">
    <name type="scientific">Methylorubrum populi</name>
    <dbReference type="NCBI Taxonomy" id="223967"/>
    <lineage>
        <taxon>Bacteria</taxon>
        <taxon>Pseudomonadati</taxon>
        <taxon>Pseudomonadota</taxon>
        <taxon>Alphaproteobacteria</taxon>
        <taxon>Hyphomicrobiales</taxon>
        <taxon>Methylobacteriaceae</taxon>
        <taxon>Methylorubrum</taxon>
    </lineage>
</organism>
<name>A0A833J0T6_9HYPH</name>
<dbReference type="AlphaFoldDB" id="A0A833J0T6"/>
<proteinExistence type="predicted"/>
<sequence length="88" mass="9431">MLPALRRRARRCMAAMRGYKVYAASAALASIDLVPDLLNATAGVDWTPLLPEGWGVRAAGWLAVARLVAPIVKARLRKPPADPMGGPR</sequence>
<protein>
    <submittedName>
        <fullName evidence="1">Uncharacterized protein</fullName>
    </submittedName>
</protein>
<gene>
    <name evidence="1" type="ORF">F8B43_5193</name>
</gene>
<reference evidence="1 2" key="1">
    <citation type="submission" date="2019-10" db="EMBL/GenBank/DDBJ databases">
        <title>Draft Genome Sequence of the Caffeine Degrading Methylotroph Methylorubrum populi PINKEL.</title>
        <authorList>
            <person name="Dawson S.C."/>
            <person name="Zhang X."/>
            <person name="Wright M.E."/>
            <person name="Sharma G."/>
            <person name="Langner J.T."/>
            <person name="Ditty J.L."/>
            <person name="Subuyuj G.A."/>
        </authorList>
    </citation>
    <scope>NUCLEOTIDE SEQUENCE [LARGE SCALE GENOMIC DNA]</scope>
    <source>
        <strain evidence="1 2">Pinkel</strain>
    </source>
</reference>
<dbReference type="EMBL" id="WEKV01000020">
    <property type="protein sequence ID" value="KAB7782438.1"/>
    <property type="molecule type" value="Genomic_DNA"/>
</dbReference>